<dbReference type="PANTHER" id="PTHR10426:SF88">
    <property type="entry name" value="ADIPOCYTE PLASMA MEMBRANE-ASSOCIATED PROTEIN HEMOMUCIN-RELATED"/>
    <property type="match status" value="1"/>
</dbReference>
<dbReference type="AlphaFoldDB" id="A0A7S0HC89"/>
<evidence type="ECO:0000313" key="6">
    <source>
        <dbReference type="EMBL" id="CAD8473527.1"/>
    </source>
</evidence>
<sequence>MMGKWIGGSALVALLSFAAWLIDNDKLPAAKLARSDYPTFSPINRSNTILRQLLKQGPPALSVETVVFSPDGRMFGLQGDGYLVQFESEKETGRSKKVIYLGPGRLLGGKFQSDQTLYVACALKGLLRVEFDKSFARRPSIEIVYSLGVALADDIAIGPITKKVYFSVATDILPWRSTKDQDRFDIVGVSILDCIRGKLTGQVMEYNPQTDSVNVLAEGLWFANGLAVSPDESYLLVAETFAARLTKIWLRRPERGRRDVLASHFPGYIDGVTIDPVARTAWVAVPTPAPRLAGIIASLPGDLPDQIIRSLLMLLPSWMLPSQSPYSCLVEVSLEDGSILQEIQDPDGQRMRMVTSVVIRNGNLYLGSLETDFIGIVPLDSLKT</sequence>
<evidence type="ECO:0000256" key="4">
    <source>
        <dbReference type="SAM" id="SignalP"/>
    </source>
</evidence>
<evidence type="ECO:0000259" key="5">
    <source>
        <dbReference type="Pfam" id="PF03088"/>
    </source>
</evidence>
<feature type="domain" description="Strictosidine synthase conserved region" evidence="5">
    <location>
        <begin position="183"/>
        <end position="251"/>
    </location>
</feature>
<proteinExistence type="inferred from homology"/>
<keyword evidence="3" id="KW-0325">Glycoprotein</keyword>
<dbReference type="InterPro" id="IPR018119">
    <property type="entry name" value="Strictosidine_synth_cons-reg"/>
</dbReference>
<feature type="signal peptide" evidence="4">
    <location>
        <begin position="1"/>
        <end position="18"/>
    </location>
</feature>
<dbReference type="GO" id="GO:0016787">
    <property type="term" value="F:hydrolase activity"/>
    <property type="evidence" value="ECO:0007669"/>
    <property type="project" value="TreeGrafter"/>
</dbReference>
<keyword evidence="2" id="KW-0597">Phosphoprotein</keyword>
<dbReference type="PANTHER" id="PTHR10426">
    <property type="entry name" value="STRICTOSIDINE SYNTHASE-RELATED"/>
    <property type="match status" value="1"/>
</dbReference>
<name>A0A7S0HC89_9CRYP</name>
<gene>
    <name evidence="6" type="ORF">HPHI1048_LOCUS4778</name>
</gene>
<keyword evidence="4" id="KW-0732">Signal</keyword>
<organism evidence="6">
    <name type="scientific">Hanusia phi</name>
    <dbReference type="NCBI Taxonomy" id="3032"/>
    <lineage>
        <taxon>Eukaryota</taxon>
        <taxon>Cryptophyceae</taxon>
        <taxon>Pyrenomonadales</taxon>
        <taxon>Geminigeraceae</taxon>
        <taxon>Hanusia</taxon>
    </lineage>
</organism>
<protein>
    <recommendedName>
        <fullName evidence="5">Strictosidine synthase conserved region domain-containing protein</fullName>
    </recommendedName>
</protein>
<dbReference type="Gene3D" id="2.120.10.30">
    <property type="entry name" value="TolB, C-terminal domain"/>
    <property type="match status" value="1"/>
</dbReference>
<evidence type="ECO:0000256" key="2">
    <source>
        <dbReference type="ARBA" id="ARBA00022553"/>
    </source>
</evidence>
<dbReference type="SUPFAM" id="SSF63829">
    <property type="entry name" value="Calcium-dependent phosphotriesterase"/>
    <property type="match status" value="1"/>
</dbReference>
<evidence type="ECO:0000256" key="3">
    <source>
        <dbReference type="ARBA" id="ARBA00023180"/>
    </source>
</evidence>
<evidence type="ECO:0000256" key="1">
    <source>
        <dbReference type="ARBA" id="ARBA00009191"/>
    </source>
</evidence>
<dbReference type="GO" id="GO:0012505">
    <property type="term" value="C:endomembrane system"/>
    <property type="evidence" value="ECO:0007669"/>
    <property type="project" value="TreeGrafter"/>
</dbReference>
<dbReference type="Pfam" id="PF03088">
    <property type="entry name" value="Str_synth"/>
    <property type="match status" value="1"/>
</dbReference>
<feature type="chain" id="PRO_5030791930" description="Strictosidine synthase conserved region domain-containing protein" evidence="4">
    <location>
        <begin position="19"/>
        <end position="384"/>
    </location>
</feature>
<comment type="similarity">
    <text evidence="1">Belongs to the strictosidine synthase family.</text>
</comment>
<dbReference type="InterPro" id="IPR011042">
    <property type="entry name" value="6-blade_b-propeller_TolB-like"/>
</dbReference>
<accession>A0A7S0HC89</accession>
<reference evidence="6" key="1">
    <citation type="submission" date="2021-01" db="EMBL/GenBank/DDBJ databases">
        <authorList>
            <person name="Corre E."/>
            <person name="Pelletier E."/>
            <person name="Niang G."/>
            <person name="Scheremetjew M."/>
            <person name="Finn R."/>
            <person name="Kale V."/>
            <person name="Holt S."/>
            <person name="Cochrane G."/>
            <person name="Meng A."/>
            <person name="Brown T."/>
            <person name="Cohen L."/>
        </authorList>
    </citation>
    <scope>NUCLEOTIDE SEQUENCE</scope>
    <source>
        <strain evidence="6">CCMP325</strain>
    </source>
</reference>
<dbReference type="EMBL" id="HBEO01006764">
    <property type="protein sequence ID" value="CAD8473527.1"/>
    <property type="molecule type" value="Transcribed_RNA"/>
</dbReference>